<feature type="signal peptide" evidence="1">
    <location>
        <begin position="1"/>
        <end position="21"/>
    </location>
</feature>
<dbReference type="SMART" id="SM00710">
    <property type="entry name" value="PbH1"/>
    <property type="match status" value="5"/>
</dbReference>
<feature type="domain" description="Right handed beta helix" evidence="2">
    <location>
        <begin position="67"/>
        <end position="238"/>
    </location>
</feature>
<dbReference type="InterPro" id="IPR039448">
    <property type="entry name" value="Beta_helix"/>
</dbReference>
<dbReference type="SUPFAM" id="SSF51126">
    <property type="entry name" value="Pectin lyase-like"/>
    <property type="match status" value="1"/>
</dbReference>
<dbReference type="AlphaFoldDB" id="A0A948S1X3"/>
<organism evidence="3 4">
    <name type="scientific">Eiseniibacteriota bacterium</name>
    <dbReference type="NCBI Taxonomy" id="2212470"/>
    <lineage>
        <taxon>Bacteria</taxon>
        <taxon>Candidatus Eiseniibacteriota</taxon>
    </lineage>
</organism>
<proteinExistence type="predicted"/>
<evidence type="ECO:0000313" key="3">
    <source>
        <dbReference type="EMBL" id="MBU2693432.1"/>
    </source>
</evidence>
<dbReference type="Proteomes" id="UP000777784">
    <property type="component" value="Unassembled WGS sequence"/>
</dbReference>
<dbReference type="Gene3D" id="2.160.20.10">
    <property type="entry name" value="Single-stranded right-handed beta-helix, Pectin lyase-like"/>
    <property type="match status" value="1"/>
</dbReference>
<dbReference type="InterPro" id="IPR012334">
    <property type="entry name" value="Pectin_lyas_fold"/>
</dbReference>
<dbReference type="InterPro" id="IPR006626">
    <property type="entry name" value="PbH1"/>
</dbReference>
<evidence type="ECO:0000256" key="1">
    <source>
        <dbReference type="SAM" id="SignalP"/>
    </source>
</evidence>
<feature type="chain" id="PRO_5037222582" evidence="1">
    <location>
        <begin position="22"/>
        <end position="376"/>
    </location>
</feature>
<gene>
    <name evidence="3" type="ORF">KJ970_21145</name>
</gene>
<evidence type="ECO:0000313" key="4">
    <source>
        <dbReference type="Proteomes" id="UP000777784"/>
    </source>
</evidence>
<evidence type="ECO:0000259" key="2">
    <source>
        <dbReference type="Pfam" id="PF13229"/>
    </source>
</evidence>
<protein>
    <submittedName>
        <fullName evidence="3">Right-handed parallel beta-helix repeat-containing protein</fullName>
    </submittedName>
</protein>
<reference evidence="3" key="1">
    <citation type="submission" date="2021-05" db="EMBL/GenBank/DDBJ databases">
        <title>Energy efficiency and biological interactions define the core microbiome of deep oligotrophic groundwater.</title>
        <authorList>
            <person name="Mehrshad M."/>
            <person name="Lopez-Fernandez M."/>
            <person name="Bell E."/>
            <person name="Bernier-Latmani R."/>
            <person name="Bertilsson S."/>
            <person name="Dopson M."/>
        </authorList>
    </citation>
    <scope>NUCLEOTIDE SEQUENCE</scope>
    <source>
        <strain evidence="3">Modern_marine.mb.64</strain>
    </source>
</reference>
<dbReference type="InterPro" id="IPR011050">
    <property type="entry name" value="Pectin_lyase_fold/virulence"/>
</dbReference>
<keyword evidence="1" id="KW-0732">Signal</keyword>
<comment type="caution">
    <text evidence="3">The sequence shown here is derived from an EMBL/GenBank/DDBJ whole genome shotgun (WGS) entry which is preliminary data.</text>
</comment>
<name>A0A948S1X3_UNCEI</name>
<dbReference type="Pfam" id="PF13229">
    <property type="entry name" value="Beta_helix"/>
    <property type="match status" value="1"/>
</dbReference>
<accession>A0A948S1X3</accession>
<sequence length="376" mass="39724">MLFRSILIGLFLALIPAVGSATTWNVYEDGSGDAPTIQAAADSSTQGDTVLVAPGTYFENIYVLEKGIILVSQSGPELTVIDGSASPGYAVHFDTVEHGVIDGFTITNGSGDLDMGIVIKGHNLLIKNNILRDNHTSVSVGGGVSWVGSGTIEDNIFIDNEAEQGGGLTMGYFEHDDTPLVRGNVFINNRASIAGGAIYLRIDEAILEENLFVSNEAPEGSGVYCFSGFSIRQNTFYGNRGAGGTISFRAVASPYVENNVIAGTLEGFAVNCIPVGGYTPEPQIRCNAFWNNEGGAWSGYGCNPAWWPGNFEADPLLCDPESGDFHLAENSPCAPGNHPYNYPCGLIGAFDMGCIPVPVAHPTTWGSIKAMYGSGK</sequence>
<dbReference type="EMBL" id="JAHJDP010000120">
    <property type="protein sequence ID" value="MBU2693432.1"/>
    <property type="molecule type" value="Genomic_DNA"/>
</dbReference>